<name>A0ABW1T4T6_9ACTN</name>
<dbReference type="InterPro" id="IPR036291">
    <property type="entry name" value="NAD(P)-bd_dom_sf"/>
</dbReference>
<evidence type="ECO:0000313" key="2">
    <source>
        <dbReference type="EMBL" id="MFC6239274.1"/>
    </source>
</evidence>
<evidence type="ECO:0000313" key="3">
    <source>
        <dbReference type="Proteomes" id="UP001596138"/>
    </source>
</evidence>
<comment type="caution">
    <text evidence="2">The sequence shown here is derived from an EMBL/GenBank/DDBJ whole genome shotgun (WGS) entry which is preliminary data.</text>
</comment>
<dbReference type="Gene3D" id="3.40.50.720">
    <property type="entry name" value="NAD(P)-binding Rossmann-like Domain"/>
    <property type="match status" value="1"/>
</dbReference>
<accession>A0ABW1T4T6</accession>
<evidence type="ECO:0000256" key="1">
    <source>
        <dbReference type="ARBA" id="ARBA00006484"/>
    </source>
</evidence>
<organism evidence="2 3">
    <name type="scientific">Longivirga aurantiaca</name>
    <dbReference type="NCBI Taxonomy" id="1837743"/>
    <lineage>
        <taxon>Bacteria</taxon>
        <taxon>Bacillati</taxon>
        <taxon>Actinomycetota</taxon>
        <taxon>Actinomycetes</taxon>
        <taxon>Sporichthyales</taxon>
        <taxon>Sporichthyaceae</taxon>
        <taxon>Longivirga</taxon>
    </lineage>
</organism>
<dbReference type="PRINTS" id="PR00080">
    <property type="entry name" value="SDRFAMILY"/>
</dbReference>
<keyword evidence="3" id="KW-1185">Reference proteome</keyword>
<dbReference type="RefSeq" id="WP_386768417.1">
    <property type="nucleotide sequence ID" value="NZ_JBHSTI010000009.1"/>
</dbReference>
<reference evidence="3" key="1">
    <citation type="journal article" date="2019" name="Int. J. Syst. Evol. Microbiol.">
        <title>The Global Catalogue of Microorganisms (GCM) 10K type strain sequencing project: providing services to taxonomists for standard genome sequencing and annotation.</title>
        <authorList>
            <consortium name="The Broad Institute Genomics Platform"/>
            <consortium name="The Broad Institute Genome Sequencing Center for Infectious Disease"/>
            <person name="Wu L."/>
            <person name="Ma J."/>
        </authorList>
    </citation>
    <scope>NUCLEOTIDE SEQUENCE [LARGE SCALE GENOMIC DNA]</scope>
    <source>
        <strain evidence="3">CGMCC 4.7317</strain>
    </source>
</reference>
<dbReference type="CDD" id="cd05233">
    <property type="entry name" value="SDR_c"/>
    <property type="match status" value="1"/>
</dbReference>
<dbReference type="NCBIfam" id="NF005559">
    <property type="entry name" value="PRK07231.1"/>
    <property type="match status" value="1"/>
</dbReference>
<dbReference type="PANTHER" id="PTHR43943">
    <property type="entry name" value="DEHYDROGENASE/REDUCTASE (SDR FAMILY) MEMBER 4"/>
    <property type="match status" value="1"/>
</dbReference>
<dbReference type="SUPFAM" id="SSF51735">
    <property type="entry name" value="NAD(P)-binding Rossmann-fold domains"/>
    <property type="match status" value="1"/>
</dbReference>
<dbReference type="Proteomes" id="UP001596138">
    <property type="component" value="Unassembled WGS sequence"/>
</dbReference>
<proteinExistence type="inferred from homology"/>
<dbReference type="PROSITE" id="PS00061">
    <property type="entry name" value="ADH_SHORT"/>
    <property type="match status" value="1"/>
</dbReference>
<sequence length="256" mass="26659">MPASMTGQTAIVTGGSRGICLAAAKAMLDRGANVCITGRHEEQLAEALAHLAAGNRAIAVAGHAAEAAHREETVATVMATFGSIDVLVNGVGINPYYGSLSDLPEDVAIKMYRTNVLAALEWFKLCEKAWMAEHGGSVVNLAAAGVYRGGPLLGAYCVTKAALVRLTEQLALEKAPLRIRFNAVAPATVRTKFAAKFWEGNEEAVAAAYPIGRAGEPEDVGEAIAFFASNDSSWITGQTLAIDGGLLLTTSVDSLA</sequence>
<dbReference type="Pfam" id="PF13561">
    <property type="entry name" value="adh_short_C2"/>
    <property type="match status" value="1"/>
</dbReference>
<gene>
    <name evidence="2" type="ORF">ACFQGU_15450</name>
</gene>
<dbReference type="PANTHER" id="PTHR43943:SF2">
    <property type="entry name" value="DEHYDROGENASE_REDUCTASE 4"/>
    <property type="match status" value="1"/>
</dbReference>
<protein>
    <submittedName>
        <fullName evidence="2">SDR family oxidoreductase</fullName>
    </submittedName>
</protein>
<comment type="similarity">
    <text evidence="1">Belongs to the short-chain dehydrogenases/reductases (SDR) family.</text>
</comment>
<dbReference type="InterPro" id="IPR020904">
    <property type="entry name" value="Sc_DH/Rdtase_CS"/>
</dbReference>
<dbReference type="PRINTS" id="PR00081">
    <property type="entry name" value="GDHRDH"/>
</dbReference>
<dbReference type="EMBL" id="JBHSTI010000009">
    <property type="protein sequence ID" value="MFC6239274.1"/>
    <property type="molecule type" value="Genomic_DNA"/>
</dbReference>
<dbReference type="InterPro" id="IPR002347">
    <property type="entry name" value="SDR_fam"/>
</dbReference>